<comment type="caution">
    <text evidence="5">The sequence shown here is derived from an EMBL/GenBank/DDBJ whole genome shotgun (WGS) entry which is preliminary data.</text>
</comment>
<name>A0ABS5ZAP8_9GAMM</name>
<dbReference type="InterPro" id="IPR001638">
    <property type="entry name" value="Solute-binding_3/MltF_N"/>
</dbReference>
<evidence type="ECO:0000256" key="2">
    <source>
        <dbReference type="ARBA" id="ARBA00022729"/>
    </source>
</evidence>
<sequence length="281" mass="32230">MGILKRGSGGSSQKMIFLRTLFLIASTASISAIAQETHLTGKTIHFCGDGAEWPPYSFWKRVDGEKTKEVTGYDVDIITEILSKHKIKALFFLPPWKRCLLEAEKNTNYQVALSSSYSDERKIRFLFTQSYYSITPKFFYSTKRYPDGPPDISSVKELLSYKVCGLHSYNYTGFAEGIRNEDINMIAKKFDQVISLTLKNRCDLFLARYEILSGFTSIGEDFLSRGDIKAMPIPHGHSDPFYLLISRKFEYAYELKGILDEGFTDLRRSGRMQTILERYVK</sequence>
<feature type="domain" description="Solute-binding protein family 3/N-terminal" evidence="4">
    <location>
        <begin position="51"/>
        <end position="280"/>
    </location>
</feature>
<evidence type="ECO:0000313" key="6">
    <source>
        <dbReference type="Proteomes" id="UP000690515"/>
    </source>
</evidence>
<gene>
    <name evidence="5" type="ORF">KCG35_07110</name>
</gene>
<dbReference type="Pfam" id="PF00497">
    <property type="entry name" value="SBP_bac_3"/>
    <property type="match status" value="1"/>
</dbReference>
<dbReference type="Proteomes" id="UP000690515">
    <property type="component" value="Unassembled WGS sequence"/>
</dbReference>
<dbReference type="PANTHER" id="PTHR35936:SF25">
    <property type="entry name" value="ABC TRANSPORTER SUBSTRATE-BINDING PROTEIN"/>
    <property type="match status" value="1"/>
</dbReference>
<protein>
    <submittedName>
        <fullName evidence="5">Transporter substrate-binding domain-containing protein</fullName>
    </submittedName>
</protein>
<keyword evidence="2 3" id="KW-0732">Signal</keyword>
<keyword evidence="6" id="KW-1185">Reference proteome</keyword>
<evidence type="ECO:0000259" key="4">
    <source>
        <dbReference type="Pfam" id="PF00497"/>
    </source>
</evidence>
<dbReference type="Gene3D" id="3.40.190.10">
    <property type="entry name" value="Periplasmic binding protein-like II"/>
    <property type="match status" value="2"/>
</dbReference>
<evidence type="ECO:0000256" key="1">
    <source>
        <dbReference type="ARBA" id="ARBA00010333"/>
    </source>
</evidence>
<dbReference type="PANTHER" id="PTHR35936">
    <property type="entry name" value="MEMBRANE-BOUND LYTIC MUREIN TRANSGLYCOSYLASE F"/>
    <property type="match status" value="1"/>
</dbReference>
<dbReference type="SUPFAM" id="SSF53850">
    <property type="entry name" value="Periplasmic binding protein-like II"/>
    <property type="match status" value="1"/>
</dbReference>
<evidence type="ECO:0000256" key="3">
    <source>
        <dbReference type="SAM" id="SignalP"/>
    </source>
</evidence>
<feature type="chain" id="PRO_5045678651" evidence="3">
    <location>
        <begin position="35"/>
        <end position="281"/>
    </location>
</feature>
<accession>A0ABS5ZAP8</accession>
<feature type="signal peptide" evidence="3">
    <location>
        <begin position="1"/>
        <end position="34"/>
    </location>
</feature>
<organism evidence="5 6">
    <name type="scientific">Zooshikella harenae</name>
    <dbReference type="NCBI Taxonomy" id="2827238"/>
    <lineage>
        <taxon>Bacteria</taxon>
        <taxon>Pseudomonadati</taxon>
        <taxon>Pseudomonadota</taxon>
        <taxon>Gammaproteobacteria</taxon>
        <taxon>Oceanospirillales</taxon>
        <taxon>Zooshikellaceae</taxon>
        <taxon>Zooshikella</taxon>
    </lineage>
</organism>
<proteinExistence type="inferred from homology"/>
<evidence type="ECO:0000313" key="5">
    <source>
        <dbReference type="EMBL" id="MBU2710823.1"/>
    </source>
</evidence>
<dbReference type="RefSeq" id="WP_215818987.1">
    <property type="nucleotide sequence ID" value="NZ_JAGSOY010000011.1"/>
</dbReference>
<reference evidence="5 6" key="1">
    <citation type="submission" date="2021-04" db="EMBL/GenBank/DDBJ databases">
        <authorList>
            <person name="Pira H."/>
            <person name="Risdian C."/>
            <person name="Wink J."/>
        </authorList>
    </citation>
    <scope>NUCLEOTIDE SEQUENCE [LARGE SCALE GENOMIC DNA]</scope>
    <source>
        <strain evidence="5 6">WH53</strain>
    </source>
</reference>
<dbReference type="EMBL" id="JAGSOY010000011">
    <property type="protein sequence ID" value="MBU2710823.1"/>
    <property type="molecule type" value="Genomic_DNA"/>
</dbReference>
<comment type="similarity">
    <text evidence="1">Belongs to the bacterial solute-binding protein 3 family.</text>
</comment>